<comment type="caution">
    <text evidence="1">The sequence shown here is derived from an EMBL/GenBank/DDBJ whole genome shotgun (WGS) entry which is preliminary data.</text>
</comment>
<sequence>ETPHEEHHRSHRLICADFSGNFNTTPASAVATSTVFTRGLGNDGPIRVCRLITPSY</sequence>
<protein>
    <submittedName>
        <fullName evidence="1">Uncharacterized protein</fullName>
    </submittedName>
</protein>
<keyword evidence="2" id="KW-1185">Reference proteome</keyword>
<name>A0ABV0QFA2_9TELE</name>
<gene>
    <name evidence="1" type="ORF">XENOCAPTIV_030074</name>
</gene>
<feature type="non-terminal residue" evidence="1">
    <location>
        <position position="56"/>
    </location>
</feature>
<evidence type="ECO:0000313" key="2">
    <source>
        <dbReference type="Proteomes" id="UP001434883"/>
    </source>
</evidence>
<evidence type="ECO:0000313" key="1">
    <source>
        <dbReference type="EMBL" id="MEQ2194490.1"/>
    </source>
</evidence>
<dbReference type="EMBL" id="JAHRIN010009310">
    <property type="protein sequence ID" value="MEQ2194490.1"/>
    <property type="molecule type" value="Genomic_DNA"/>
</dbReference>
<accession>A0ABV0QFA2</accession>
<reference evidence="1 2" key="1">
    <citation type="submission" date="2021-06" db="EMBL/GenBank/DDBJ databases">
        <authorList>
            <person name="Palmer J.M."/>
        </authorList>
    </citation>
    <scope>NUCLEOTIDE SEQUENCE [LARGE SCALE GENOMIC DNA]</scope>
    <source>
        <strain evidence="1 2">XC_2019</strain>
        <tissue evidence="1">Muscle</tissue>
    </source>
</reference>
<proteinExistence type="predicted"/>
<dbReference type="Proteomes" id="UP001434883">
    <property type="component" value="Unassembled WGS sequence"/>
</dbReference>
<organism evidence="1 2">
    <name type="scientific">Xenoophorus captivus</name>
    <dbReference type="NCBI Taxonomy" id="1517983"/>
    <lineage>
        <taxon>Eukaryota</taxon>
        <taxon>Metazoa</taxon>
        <taxon>Chordata</taxon>
        <taxon>Craniata</taxon>
        <taxon>Vertebrata</taxon>
        <taxon>Euteleostomi</taxon>
        <taxon>Actinopterygii</taxon>
        <taxon>Neopterygii</taxon>
        <taxon>Teleostei</taxon>
        <taxon>Neoteleostei</taxon>
        <taxon>Acanthomorphata</taxon>
        <taxon>Ovalentaria</taxon>
        <taxon>Atherinomorphae</taxon>
        <taxon>Cyprinodontiformes</taxon>
        <taxon>Goodeidae</taxon>
        <taxon>Xenoophorus</taxon>
    </lineage>
</organism>
<feature type="non-terminal residue" evidence="1">
    <location>
        <position position="1"/>
    </location>
</feature>